<comment type="caution">
    <text evidence="3">The sequence shown here is derived from an EMBL/GenBank/DDBJ whole genome shotgun (WGS) entry which is preliminary data.</text>
</comment>
<dbReference type="PANTHER" id="PTHR11668">
    <property type="entry name" value="SERINE/THREONINE PROTEIN PHOSPHATASE"/>
    <property type="match status" value="1"/>
</dbReference>
<evidence type="ECO:0000259" key="2">
    <source>
        <dbReference type="PROSITE" id="PS00125"/>
    </source>
</evidence>
<dbReference type="Proteomes" id="UP001175271">
    <property type="component" value="Unassembled WGS sequence"/>
</dbReference>
<dbReference type="Pfam" id="PF00149">
    <property type="entry name" value="Metallophos"/>
    <property type="match status" value="1"/>
</dbReference>
<accession>A0AA39I2G1</accession>
<dbReference type="GO" id="GO:0005634">
    <property type="term" value="C:nucleus"/>
    <property type="evidence" value="ECO:0007669"/>
    <property type="project" value="TreeGrafter"/>
</dbReference>
<protein>
    <recommendedName>
        <fullName evidence="1">Serine/threonine-protein phosphatase</fullName>
        <ecNumber evidence="1">3.1.3.16</ecNumber>
    </recommendedName>
</protein>
<dbReference type="PRINTS" id="PR00114">
    <property type="entry name" value="STPHPHTASE"/>
</dbReference>
<dbReference type="InterPro" id="IPR029052">
    <property type="entry name" value="Metallo-depent_PP-like"/>
</dbReference>
<comment type="similarity">
    <text evidence="1">Belongs to the PPP phosphatase family.</text>
</comment>
<name>A0AA39I2G1_9BILA</name>
<dbReference type="Gene3D" id="3.60.21.10">
    <property type="match status" value="1"/>
</dbReference>
<dbReference type="SUPFAM" id="SSF56300">
    <property type="entry name" value="Metallo-dependent phosphatases"/>
    <property type="match status" value="1"/>
</dbReference>
<comment type="catalytic activity">
    <reaction evidence="1">
        <text>O-phospho-L-threonyl-[protein] + H2O = L-threonyl-[protein] + phosphate</text>
        <dbReference type="Rhea" id="RHEA:47004"/>
        <dbReference type="Rhea" id="RHEA-COMP:11060"/>
        <dbReference type="Rhea" id="RHEA-COMP:11605"/>
        <dbReference type="ChEBI" id="CHEBI:15377"/>
        <dbReference type="ChEBI" id="CHEBI:30013"/>
        <dbReference type="ChEBI" id="CHEBI:43474"/>
        <dbReference type="ChEBI" id="CHEBI:61977"/>
        <dbReference type="EC" id="3.1.3.16"/>
    </reaction>
</comment>
<dbReference type="SMART" id="SM00156">
    <property type="entry name" value="PP2Ac"/>
    <property type="match status" value="1"/>
</dbReference>
<feature type="domain" description="Serine/threonine specific protein phosphatases" evidence="2">
    <location>
        <begin position="138"/>
        <end position="143"/>
    </location>
</feature>
<dbReference type="EMBL" id="JAUCMV010000002">
    <property type="protein sequence ID" value="KAK0416588.1"/>
    <property type="molecule type" value="Genomic_DNA"/>
</dbReference>
<reference evidence="3" key="1">
    <citation type="submission" date="2023-06" db="EMBL/GenBank/DDBJ databases">
        <title>Genomic analysis of the entomopathogenic nematode Steinernema hermaphroditum.</title>
        <authorList>
            <person name="Schwarz E.M."/>
            <person name="Heppert J.K."/>
            <person name="Baniya A."/>
            <person name="Schwartz H.T."/>
            <person name="Tan C.-H."/>
            <person name="Antoshechkin I."/>
            <person name="Sternberg P.W."/>
            <person name="Goodrich-Blair H."/>
            <person name="Dillman A.R."/>
        </authorList>
    </citation>
    <scope>NUCLEOTIDE SEQUENCE</scope>
    <source>
        <strain evidence="3">PS9179</strain>
        <tissue evidence="3">Whole animal</tissue>
    </source>
</reference>
<keyword evidence="4" id="KW-1185">Reference proteome</keyword>
<dbReference type="InterPro" id="IPR050341">
    <property type="entry name" value="PP1_catalytic_subunit"/>
</dbReference>
<dbReference type="EC" id="3.1.3.16" evidence="1"/>
<gene>
    <name evidence="3" type="ORF">QR680_012576</name>
</gene>
<keyword evidence="1" id="KW-0378">Hydrolase</keyword>
<evidence type="ECO:0000313" key="3">
    <source>
        <dbReference type="EMBL" id="KAK0416588.1"/>
    </source>
</evidence>
<dbReference type="InterPro" id="IPR004843">
    <property type="entry name" value="Calcineurin-like_PHP"/>
</dbReference>
<dbReference type="InterPro" id="IPR006186">
    <property type="entry name" value="Ser/Thr-sp_prot-phosphatase"/>
</dbReference>
<dbReference type="PANTHER" id="PTHR11668:SF477">
    <property type="entry name" value="SERINE_THREONINE-PROTEIN PHOSPHATASE"/>
    <property type="match status" value="1"/>
</dbReference>
<evidence type="ECO:0000256" key="1">
    <source>
        <dbReference type="RuleBase" id="RU004273"/>
    </source>
</evidence>
<dbReference type="GO" id="GO:0005737">
    <property type="term" value="C:cytoplasm"/>
    <property type="evidence" value="ECO:0007669"/>
    <property type="project" value="TreeGrafter"/>
</dbReference>
<dbReference type="InterPro" id="IPR055938">
    <property type="entry name" value="DUF7516"/>
</dbReference>
<evidence type="ECO:0000313" key="4">
    <source>
        <dbReference type="Proteomes" id="UP001175271"/>
    </source>
</evidence>
<organism evidence="3 4">
    <name type="scientific">Steinernema hermaphroditum</name>
    <dbReference type="NCBI Taxonomy" id="289476"/>
    <lineage>
        <taxon>Eukaryota</taxon>
        <taxon>Metazoa</taxon>
        <taxon>Ecdysozoa</taxon>
        <taxon>Nematoda</taxon>
        <taxon>Chromadorea</taxon>
        <taxon>Rhabditida</taxon>
        <taxon>Tylenchina</taxon>
        <taxon>Panagrolaimomorpha</taxon>
        <taxon>Strongyloidoidea</taxon>
        <taxon>Steinernematidae</taxon>
        <taxon>Steinernema</taxon>
    </lineage>
</organism>
<dbReference type="GO" id="GO:0004722">
    <property type="term" value="F:protein serine/threonine phosphatase activity"/>
    <property type="evidence" value="ECO:0007669"/>
    <property type="project" value="UniProtKB-EC"/>
</dbReference>
<sequence length="780" mass="89836">MPDELQSKVPEPPKHQGNAKENVGRWVQTVIDRLTKEWAPALCQSLFTEQELIELCYRTRETFWMQPTMIEVSAPVSICGDIHGQYEDLIALFTQNGYPPEKKYLFLGDYVDRGPYSIEVIVLLFAYKLLYPDGITLLRGNHESRPVNMQYGFFLECKKRYSTTLYECFQYAFYTMPFCARVEKKILCMHGGISKDLSNLQQLEKVERPCDIPDFGVIADLTWADPDPGIQGYADSPRGAACIFGVDALKAFCRLHSLELIVRAHQVVEEGYEFFGDRHLVTIFSAPNYCGQFNNAAVVLNVNKALVAMLIHGSPASWSEEGKLKKKYLKDCTCMAPYGIQVRGKERRIDSSRYDVVRDFDKLKVNYEHNDLDLSTVPAGFRAPSENLDTAALLLRADSDDFGKSSSCFERDLLAVIGALPYSTESTICSKYSDLLKVNPRKVLQKLRYPSLEEFLLSNEMRGKVQVRIEEDGARRFHTYPTARNHHLIESIMITEQALAEQQHMNVETNEARLMAMRSNRTVLENRLIIVRMLADLGCENKGVPTLKFQEYYESKTRRPLNGKEWGRMFKKGRMISALENFFYNDVYIDVVKKKGMHIKLRRPLREIEKEIFEKLDADGHAPLDERERKDYHNRQVKGGDAPNPITILRSLNPVATHGKPKRAMTLQDKIDTARKNMTLPSPQTDENDDMYENIPLSLPELNRARKRMPQTIYNPRPVLMRNEENQEYNPKPRGLRPAQEGYELEKEYNNMDDDEIAKYKEALLKKRSELRRKPLGGRS</sequence>
<proteinExistence type="inferred from homology"/>
<dbReference type="AlphaFoldDB" id="A0AA39I2G1"/>
<dbReference type="PROSITE" id="PS00125">
    <property type="entry name" value="SER_THR_PHOSPHATASE"/>
    <property type="match status" value="1"/>
</dbReference>
<dbReference type="Pfam" id="PF24360">
    <property type="entry name" value="DUF7516"/>
    <property type="match status" value="1"/>
</dbReference>